<dbReference type="InterPro" id="IPR050229">
    <property type="entry name" value="GlpE_sulfurtransferase"/>
</dbReference>
<dbReference type="InterPro" id="IPR036873">
    <property type="entry name" value="Rhodanese-like_dom_sf"/>
</dbReference>
<protein>
    <submittedName>
        <fullName evidence="3">Rhodanese-like domain-containing protein</fullName>
    </submittedName>
</protein>
<dbReference type="Pfam" id="PF11127">
    <property type="entry name" value="YgaP-like_TM"/>
    <property type="match status" value="1"/>
</dbReference>
<sequence length="208" mass="21837">MSTTTATATPAKTNANANANGQKTIDPQTLASLIRENPALTLVDVRSPAEFESAHIPGSRNIPLPLLSEHAVELAARLGNDVVILCQSGVRARQAHERLAAAGLQGGAVLSGSVADVEKAGGTVVRGKQVWDMERQVRFVAGSLVGISLLAGRTVSPKFRILAGGISSGLVFSALSNTCAMGKALSYLPWNQGRSEPSWDEIQTQLDR</sequence>
<evidence type="ECO:0000313" key="3">
    <source>
        <dbReference type="EMBL" id="MBD7996475.1"/>
    </source>
</evidence>
<dbReference type="Gene3D" id="6.10.140.1340">
    <property type="match status" value="1"/>
</dbReference>
<dbReference type="CDD" id="cd00158">
    <property type="entry name" value="RHOD"/>
    <property type="match status" value="1"/>
</dbReference>
<keyword evidence="4" id="KW-1185">Reference proteome</keyword>
<dbReference type="RefSeq" id="WP_191808758.1">
    <property type="nucleotide sequence ID" value="NZ_JACSQD010000007.1"/>
</dbReference>
<accession>A0ABR8UV85</accession>
<dbReference type="EMBL" id="JACSQD010000007">
    <property type="protein sequence ID" value="MBD7996475.1"/>
    <property type="molecule type" value="Genomic_DNA"/>
</dbReference>
<gene>
    <name evidence="3" type="ORF">H9639_14335</name>
</gene>
<evidence type="ECO:0000313" key="4">
    <source>
        <dbReference type="Proteomes" id="UP000609874"/>
    </source>
</evidence>
<feature type="region of interest" description="Disordered" evidence="1">
    <location>
        <begin position="1"/>
        <end position="24"/>
    </location>
</feature>
<proteinExistence type="predicted"/>
<comment type="caution">
    <text evidence="3">The sequence shown here is derived from an EMBL/GenBank/DDBJ whole genome shotgun (WGS) entry which is preliminary data.</text>
</comment>
<dbReference type="InterPro" id="IPR021309">
    <property type="entry name" value="YgaP-like_TM"/>
</dbReference>
<name>A0ABR8UV85_9MICC</name>
<dbReference type="SUPFAM" id="SSF52821">
    <property type="entry name" value="Rhodanese/Cell cycle control phosphatase"/>
    <property type="match status" value="1"/>
</dbReference>
<dbReference type="PANTHER" id="PTHR43031:SF1">
    <property type="entry name" value="PYRIDINE NUCLEOTIDE-DISULPHIDE OXIDOREDUCTASE"/>
    <property type="match status" value="1"/>
</dbReference>
<evidence type="ECO:0000259" key="2">
    <source>
        <dbReference type="PROSITE" id="PS50206"/>
    </source>
</evidence>
<dbReference type="PANTHER" id="PTHR43031">
    <property type="entry name" value="FAD-DEPENDENT OXIDOREDUCTASE"/>
    <property type="match status" value="1"/>
</dbReference>
<dbReference type="Gene3D" id="3.40.250.10">
    <property type="entry name" value="Rhodanese-like domain"/>
    <property type="match status" value="1"/>
</dbReference>
<dbReference type="InterPro" id="IPR001763">
    <property type="entry name" value="Rhodanese-like_dom"/>
</dbReference>
<evidence type="ECO:0000256" key="1">
    <source>
        <dbReference type="SAM" id="MobiDB-lite"/>
    </source>
</evidence>
<dbReference type="Pfam" id="PF00581">
    <property type="entry name" value="Rhodanese"/>
    <property type="match status" value="1"/>
</dbReference>
<feature type="compositionally biased region" description="Low complexity" evidence="1">
    <location>
        <begin position="1"/>
        <end position="20"/>
    </location>
</feature>
<feature type="domain" description="Rhodanese" evidence="2">
    <location>
        <begin position="36"/>
        <end position="126"/>
    </location>
</feature>
<dbReference type="Proteomes" id="UP000609874">
    <property type="component" value="Unassembled WGS sequence"/>
</dbReference>
<dbReference type="SMART" id="SM00450">
    <property type="entry name" value="RHOD"/>
    <property type="match status" value="1"/>
</dbReference>
<reference evidence="3 4" key="1">
    <citation type="submission" date="2020-08" db="EMBL/GenBank/DDBJ databases">
        <title>A Genomic Blueprint of the Chicken Gut Microbiome.</title>
        <authorList>
            <person name="Gilroy R."/>
            <person name="Ravi A."/>
            <person name="Getino M."/>
            <person name="Pursley I."/>
            <person name="Horton D.L."/>
            <person name="Alikhan N.-F."/>
            <person name="Baker D."/>
            <person name="Gharbi K."/>
            <person name="Hall N."/>
            <person name="Watson M."/>
            <person name="Adriaenssens E.M."/>
            <person name="Foster-Nyarko E."/>
            <person name="Jarju S."/>
            <person name="Secka A."/>
            <person name="Antonio M."/>
            <person name="Oren A."/>
            <person name="Chaudhuri R."/>
            <person name="La Ragione R.M."/>
            <person name="Hildebrand F."/>
            <person name="Pallen M.J."/>
        </authorList>
    </citation>
    <scope>NUCLEOTIDE SEQUENCE [LARGE SCALE GENOMIC DNA]</scope>
    <source>
        <strain evidence="3 4">Sa2CUA1</strain>
    </source>
</reference>
<organism evidence="3 4">
    <name type="scientific">Arthrobacter gallicola</name>
    <dbReference type="NCBI Taxonomy" id="2762225"/>
    <lineage>
        <taxon>Bacteria</taxon>
        <taxon>Bacillati</taxon>
        <taxon>Actinomycetota</taxon>
        <taxon>Actinomycetes</taxon>
        <taxon>Micrococcales</taxon>
        <taxon>Micrococcaceae</taxon>
        <taxon>Arthrobacter</taxon>
    </lineage>
</organism>
<dbReference type="PROSITE" id="PS50206">
    <property type="entry name" value="RHODANESE_3"/>
    <property type="match status" value="1"/>
</dbReference>